<sequence length="168" mass="18088">MRQAAQLTSENSAAIFACAKQENEKKIMKSSYRGIYAHTLANGTIHEIQCADATGNGITLPLAEYQARSIQPAAESLPDQHRYADDCKIHEIALRAIYPAAAAIFGRPTGHPDSRVDMETISKAVEIVARLGGTVRKMPIVPGNPSMGEQPVVWDGSGHAVPNNVRVV</sequence>
<dbReference type="Proteomes" id="UP000002190">
    <property type="component" value="Plasmid pBC201"/>
</dbReference>
<keyword evidence="1" id="KW-0614">Plasmid</keyword>
<dbReference type="GeneID" id="301098103"/>
<proteinExistence type="predicted"/>
<reference evidence="2" key="1">
    <citation type="submission" date="2010-04" db="EMBL/GenBank/DDBJ databases">
        <title>Complete sequence of plasmid 1 of Burkholderia sp. CCGE1002.</title>
        <authorList>
            <consortium name="US DOE Joint Genome Institute"/>
            <person name="Lucas S."/>
            <person name="Copeland A."/>
            <person name="Lapidus A."/>
            <person name="Cheng J.-F."/>
            <person name="Bruce D."/>
            <person name="Goodwin L."/>
            <person name="Pitluck S."/>
            <person name="Chertkov O."/>
            <person name="Detter J.C."/>
            <person name="Han C."/>
            <person name="Tapia R."/>
            <person name="Land M."/>
            <person name="Hauser L."/>
            <person name="Kyrpides N."/>
            <person name="Ovchinnikova G."/>
            <person name="Martinez-Romero E."/>
            <person name="Hernandez M.A.R."/>
            <person name="Tiedje J.M."/>
            <person name="Woyke T."/>
        </authorList>
    </citation>
    <scope>NUCLEOTIDE SEQUENCE [LARGE SCALE GENOMIC DNA]</scope>
    <source>
        <strain evidence="2">CCGE1002</strain>
        <plasmid evidence="2">pBC201</plasmid>
    </source>
</reference>
<accession>D5WNM5</accession>
<dbReference type="EMBL" id="CP002016">
    <property type="protein sequence ID" value="ADG20904.1"/>
    <property type="molecule type" value="Genomic_DNA"/>
</dbReference>
<gene>
    <name evidence="1" type="ordered locus">BC1002_7158</name>
</gene>
<protein>
    <submittedName>
        <fullName evidence="1">Uncharacterized protein</fullName>
    </submittedName>
</protein>
<geneLocation type="plasmid" evidence="1 2">
    <name>pBC201</name>
</geneLocation>
<evidence type="ECO:0000313" key="1">
    <source>
        <dbReference type="EMBL" id="ADG20904.1"/>
    </source>
</evidence>
<reference evidence="1 2" key="2">
    <citation type="journal article" date="2012" name="J. Bacteriol.">
        <title>Genome Sequences of Burkholderia sp. Strains CCGE1002 and H160, Isolated from Legume Nodules in Mexico and Brazil.</title>
        <authorList>
            <person name="Ormeno-Orrillo E."/>
            <person name="Rogel M.A."/>
            <person name="Chueire L.M."/>
            <person name="Tiedje J.M."/>
            <person name="Martinez-Romero E."/>
            <person name="Hungria M."/>
        </authorList>
    </citation>
    <scope>NUCLEOTIDE SEQUENCE [LARGE SCALE GENOMIC DNA]</scope>
    <source>
        <strain evidence="1 2">CCGE1002</strain>
        <plasmid evidence="2">pBC201</plasmid>
    </source>
</reference>
<dbReference type="HOGENOM" id="CLU_1583438_0_0_4"/>
<dbReference type="KEGG" id="bge:BC1002_7158"/>
<dbReference type="AlphaFoldDB" id="D5WNM5"/>
<evidence type="ECO:0000313" key="2">
    <source>
        <dbReference type="Proteomes" id="UP000002190"/>
    </source>
</evidence>
<organism evidence="1 2">
    <name type="scientific">Paraburkholderia atlantica</name>
    <dbReference type="NCBI Taxonomy" id="2654982"/>
    <lineage>
        <taxon>Bacteria</taxon>
        <taxon>Pseudomonadati</taxon>
        <taxon>Pseudomonadota</taxon>
        <taxon>Betaproteobacteria</taxon>
        <taxon>Burkholderiales</taxon>
        <taxon>Burkholderiaceae</taxon>
        <taxon>Paraburkholderia</taxon>
    </lineage>
</organism>
<dbReference type="RefSeq" id="WP_013094679.1">
    <property type="nucleotide sequence ID" value="NC_014120.1"/>
</dbReference>
<name>D5WNM5_PARAM</name>